<reference evidence="2" key="3">
    <citation type="submission" date="2015-04" db="UniProtKB">
        <authorList>
            <consortium name="EnsemblPlants"/>
        </authorList>
    </citation>
    <scope>IDENTIFICATION</scope>
    <source>
        <strain evidence="2">cv. Jemalong A17</strain>
    </source>
</reference>
<proteinExistence type="predicted"/>
<dbReference type="EnsemblPlants" id="KEH27105">
    <property type="protein sequence ID" value="KEH27105"/>
    <property type="gene ID" value="MTR_6g086615"/>
</dbReference>
<protein>
    <submittedName>
        <fullName evidence="1 2">Uncharacterized protein</fullName>
    </submittedName>
</protein>
<dbReference type="HOGENOM" id="CLU_2577504_0_0_1"/>
<dbReference type="AlphaFoldDB" id="G8A2I3"/>
<accession>G8A2I3</accession>
<evidence type="ECO:0000313" key="1">
    <source>
        <dbReference type="EMBL" id="KEH27105.1"/>
    </source>
</evidence>
<reference evidence="1 3" key="1">
    <citation type="journal article" date="2011" name="Nature">
        <title>The Medicago genome provides insight into the evolution of rhizobial symbioses.</title>
        <authorList>
            <person name="Young N.D."/>
            <person name="Debelle F."/>
            <person name="Oldroyd G.E."/>
            <person name="Geurts R."/>
            <person name="Cannon S.B."/>
            <person name="Udvardi M.K."/>
            <person name="Benedito V.A."/>
            <person name="Mayer K.F."/>
            <person name="Gouzy J."/>
            <person name="Schoof H."/>
            <person name="Van de Peer Y."/>
            <person name="Proost S."/>
            <person name="Cook D.R."/>
            <person name="Meyers B.C."/>
            <person name="Spannagl M."/>
            <person name="Cheung F."/>
            <person name="De Mita S."/>
            <person name="Krishnakumar V."/>
            <person name="Gundlach H."/>
            <person name="Zhou S."/>
            <person name="Mudge J."/>
            <person name="Bharti A.K."/>
            <person name="Murray J.D."/>
            <person name="Naoumkina M.A."/>
            <person name="Rosen B."/>
            <person name="Silverstein K.A."/>
            <person name="Tang H."/>
            <person name="Rombauts S."/>
            <person name="Zhao P.X."/>
            <person name="Zhou P."/>
            <person name="Barbe V."/>
            <person name="Bardou P."/>
            <person name="Bechner M."/>
            <person name="Bellec A."/>
            <person name="Berger A."/>
            <person name="Berges H."/>
            <person name="Bidwell S."/>
            <person name="Bisseling T."/>
            <person name="Choisne N."/>
            <person name="Couloux A."/>
            <person name="Denny R."/>
            <person name="Deshpande S."/>
            <person name="Dai X."/>
            <person name="Doyle J.J."/>
            <person name="Dudez A.M."/>
            <person name="Farmer A.D."/>
            <person name="Fouteau S."/>
            <person name="Franken C."/>
            <person name="Gibelin C."/>
            <person name="Gish J."/>
            <person name="Goldstein S."/>
            <person name="Gonzalez A.J."/>
            <person name="Green P.J."/>
            <person name="Hallab A."/>
            <person name="Hartog M."/>
            <person name="Hua A."/>
            <person name="Humphray S.J."/>
            <person name="Jeong D.H."/>
            <person name="Jing Y."/>
            <person name="Jocker A."/>
            <person name="Kenton S.M."/>
            <person name="Kim D.J."/>
            <person name="Klee K."/>
            <person name="Lai H."/>
            <person name="Lang C."/>
            <person name="Lin S."/>
            <person name="Macmil S.L."/>
            <person name="Magdelenat G."/>
            <person name="Matthews L."/>
            <person name="McCorrison J."/>
            <person name="Monaghan E.L."/>
            <person name="Mun J.H."/>
            <person name="Najar F.Z."/>
            <person name="Nicholson C."/>
            <person name="Noirot C."/>
            <person name="O'Bleness M."/>
            <person name="Paule C.R."/>
            <person name="Poulain J."/>
            <person name="Prion F."/>
            <person name="Qin B."/>
            <person name="Qu C."/>
            <person name="Retzel E.F."/>
            <person name="Riddle C."/>
            <person name="Sallet E."/>
            <person name="Samain S."/>
            <person name="Samson N."/>
            <person name="Sanders I."/>
            <person name="Saurat O."/>
            <person name="Scarpelli C."/>
            <person name="Schiex T."/>
            <person name="Segurens B."/>
            <person name="Severin A.J."/>
            <person name="Sherrier D.J."/>
            <person name="Shi R."/>
            <person name="Sims S."/>
            <person name="Singer S.R."/>
            <person name="Sinharoy S."/>
            <person name="Sterck L."/>
            <person name="Viollet A."/>
            <person name="Wang B.B."/>
            <person name="Wang K."/>
            <person name="Wang M."/>
            <person name="Wang X."/>
            <person name="Warfsmann J."/>
            <person name="Weissenbach J."/>
            <person name="White D.D."/>
            <person name="White J.D."/>
            <person name="Wiley G.B."/>
            <person name="Wincker P."/>
            <person name="Xing Y."/>
            <person name="Yang L."/>
            <person name="Yao Z."/>
            <person name="Ying F."/>
            <person name="Zhai J."/>
            <person name="Zhou L."/>
            <person name="Zuber A."/>
            <person name="Denarie J."/>
            <person name="Dixon R.A."/>
            <person name="May G.D."/>
            <person name="Schwartz D.C."/>
            <person name="Rogers J."/>
            <person name="Quetier F."/>
            <person name="Town C.D."/>
            <person name="Roe B.A."/>
        </authorList>
    </citation>
    <scope>NUCLEOTIDE SEQUENCE [LARGE SCALE GENOMIC DNA]</scope>
    <source>
        <strain evidence="1">A17</strain>
        <strain evidence="2 3">cv. Jemalong A17</strain>
    </source>
</reference>
<sequence length="81" mass="9432">MQICCKILSDLLLIEKLEFSWPCWFLVGAKPLIQRILDLNPEHVRTFFGEQDFFIKIFLVSSLGVITSHAIERFNGFVVFL</sequence>
<dbReference type="Proteomes" id="UP000002051">
    <property type="component" value="Chromosome 6"/>
</dbReference>
<dbReference type="EMBL" id="CM001222">
    <property type="protein sequence ID" value="KEH27105.1"/>
    <property type="molecule type" value="Genomic_DNA"/>
</dbReference>
<gene>
    <name evidence="1" type="ordered locus">MTR_6g086615</name>
</gene>
<evidence type="ECO:0000313" key="2">
    <source>
        <dbReference type="EnsemblPlants" id="KEH27105"/>
    </source>
</evidence>
<organism evidence="1 3">
    <name type="scientific">Medicago truncatula</name>
    <name type="common">Barrel medic</name>
    <name type="synonym">Medicago tribuloides</name>
    <dbReference type="NCBI Taxonomy" id="3880"/>
    <lineage>
        <taxon>Eukaryota</taxon>
        <taxon>Viridiplantae</taxon>
        <taxon>Streptophyta</taxon>
        <taxon>Embryophyta</taxon>
        <taxon>Tracheophyta</taxon>
        <taxon>Spermatophyta</taxon>
        <taxon>Magnoliopsida</taxon>
        <taxon>eudicotyledons</taxon>
        <taxon>Gunneridae</taxon>
        <taxon>Pentapetalae</taxon>
        <taxon>rosids</taxon>
        <taxon>fabids</taxon>
        <taxon>Fabales</taxon>
        <taxon>Fabaceae</taxon>
        <taxon>Papilionoideae</taxon>
        <taxon>50 kb inversion clade</taxon>
        <taxon>NPAAA clade</taxon>
        <taxon>Hologalegina</taxon>
        <taxon>IRL clade</taxon>
        <taxon>Trifolieae</taxon>
        <taxon>Medicago</taxon>
    </lineage>
</organism>
<dbReference type="PaxDb" id="3880-AES85671"/>
<keyword evidence="3" id="KW-1185">Reference proteome</keyword>
<evidence type="ECO:0000313" key="3">
    <source>
        <dbReference type="Proteomes" id="UP000002051"/>
    </source>
</evidence>
<name>G8A2I3_MEDTR</name>
<reference evidence="1 3" key="2">
    <citation type="journal article" date="2014" name="BMC Genomics">
        <title>An improved genome release (version Mt4.0) for the model legume Medicago truncatula.</title>
        <authorList>
            <person name="Tang H."/>
            <person name="Krishnakumar V."/>
            <person name="Bidwell S."/>
            <person name="Rosen B."/>
            <person name="Chan A."/>
            <person name="Zhou S."/>
            <person name="Gentzbittel L."/>
            <person name="Childs K.L."/>
            <person name="Yandell M."/>
            <person name="Gundlach H."/>
            <person name="Mayer K.F."/>
            <person name="Schwartz D.C."/>
            <person name="Town C.D."/>
        </authorList>
    </citation>
    <scope>GENOME REANNOTATION</scope>
    <source>
        <strain evidence="1">A17</strain>
        <strain evidence="2 3">cv. Jemalong A17</strain>
    </source>
</reference>